<dbReference type="SUPFAM" id="SSF82861">
    <property type="entry name" value="Mechanosensitive channel protein MscS (YggB), transmembrane region"/>
    <property type="match status" value="1"/>
</dbReference>
<dbReference type="GO" id="GO:0005886">
    <property type="term" value="C:plasma membrane"/>
    <property type="evidence" value="ECO:0007669"/>
    <property type="project" value="UniProtKB-SubCell"/>
</dbReference>
<dbReference type="KEGG" id="hut:Huta_2837"/>
<dbReference type="InterPro" id="IPR011014">
    <property type="entry name" value="MscS_channel_TM-2"/>
</dbReference>
<keyword evidence="5 8" id="KW-1133">Transmembrane helix</keyword>
<evidence type="ECO:0000259" key="9">
    <source>
        <dbReference type="Pfam" id="PF00924"/>
    </source>
</evidence>
<dbReference type="OrthoDB" id="121853at2157"/>
<dbReference type="PANTHER" id="PTHR30221">
    <property type="entry name" value="SMALL-CONDUCTANCE MECHANOSENSITIVE CHANNEL"/>
    <property type="match status" value="1"/>
</dbReference>
<feature type="transmembrane region" description="Helical" evidence="8">
    <location>
        <begin position="12"/>
        <end position="37"/>
    </location>
</feature>
<gene>
    <name evidence="11" type="ordered locus">Huta_2837</name>
</gene>
<feature type="domain" description="Mechanosensitive ion channel MscS C-terminal" evidence="10">
    <location>
        <begin position="254"/>
        <end position="337"/>
    </location>
</feature>
<feature type="transmembrane region" description="Helical" evidence="8">
    <location>
        <begin position="58"/>
        <end position="75"/>
    </location>
</feature>
<dbReference type="InterPro" id="IPR045275">
    <property type="entry name" value="MscS_archaea/bacteria_type"/>
</dbReference>
<evidence type="ECO:0000256" key="7">
    <source>
        <dbReference type="SAM" id="MobiDB-lite"/>
    </source>
</evidence>
<evidence type="ECO:0000259" key="10">
    <source>
        <dbReference type="Pfam" id="PF21082"/>
    </source>
</evidence>
<feature type="region of interest" description="Disordered" evidence="7">
    <location>
        <begin position="344"/>
        <end position="366"/>
    </location>
</feature>
<dbReference type="InterPro" id="IPR011066">
    <property type="entry name" value="MscS_channel_C_sf"/>
</dbReference>
<proteinExistence type="inferred from homology"/>
<dbReference type="Gene3D" id="2.30.30.60">
    <property type="match status" value="1"/>
</dbReference>
<dbReference type="STRING" id="519442.Huta_2837"/>
<evidence type="ECO:0000256" key="6">
    <source>
        <dbReference type="ARBA" id="ARBA00023136"/>
    </source>
</evidence>
<dbReference type="Gene3D" id="3.30.70.100">
    <property type="match status" value="1"/>
</dbReference>
<sequence length="366" mass="39764">MYSWLNELIEGLSLLEATVLIVGGSFAVAFLFEVGLIRGIRVLVRRTETELDDVVLKSLRWPVVITIGLAGIWGFSQTPVATETLLDQAILDAVFARPTLSIIVVAWTWSFHRVVERGLDVLQSTDRHFDAAPVFSNVWTLAMAVTAIGLLLTIWGIEISPLLGAAGIAGIAIGFAAKDTVANFFGGIALFFDDTYKLGDFVVLESGDSGSVVKIGIRSTTLLSRDNVMVTVPNSMLNAGKVVNESAPQSRRRIKIPIGVAYGTDLDAFESAVLDVATGSDHVIGKPEPRMRFRDFGESALEYELLCWVRGPKRTGRARHYLLRGIDAALRDADIEIPYPKRDVQVSDRSMDAGGEPVEEAATDGD</sequence>
<dbReference type="InterPro" id="IPR006685">
    <property type="entry name" value="MscS_channel_2nd"/>
</dbReference>
<feature type="transmembrane region" description="Helical" evidence="8">
    <location>
        <begin position="95"/>
        <end position="115"/>
    </location>
</feature>
<comment type="subcellular location">
    <subcellularLocation>
        <location evidence="1">Cell membrane</location>
        <topology evidence="1">Multi-pass membrane protein</topology>
    </subcellularLocation>
</comment>
<keyword evidence="3" id="KW-1003">Cell membrane</keyword>
<evidence type="ECO:0000256" key="5">
    <source>
        <dbReference type="ARBA" id="ARBA00022989"/>
    </source>
</evidence>
<protein>
    <submittedName>
        <fullName evidence="11">MscS Mechanosensitive ion channel</fullName>
    </submittedName>
</protein>
<accession>C7NQI1</accession>
<dbReference type="SUPFAM" id="SSF50182">
    <property type="entry name" value="Sm-like ribonucleoproteins"/>
    <property type="match status" value="1"/>
</dbReference>
<keyword evidence="6 8" id="KW-0472">Membrane</keyword>
<dbReference type="AlphaFoldDB" id="C7NQI1"/>
<dbReference type="GO" id="GO:0008381">
    <property type="term" value="F:mechanosensitive monoatomic ion channel activity"/>
    <property type="evidence" value="ECO:0007669"/>
    <property type="project" value="InterPro"/>
</dbReference>
<organism evidence="11 12">
    <name type="scientific">Halorhabdus utahensis (strain DSM 12940 / JCM 11049 / AX-2)</name>
    <dbReference type="NCBI Taxonomy" id="519442"/>
    <lineage>
        <taxon>Archaea</taxon>
        <taxon>Methanobacteriati</taxon>
        <taxon>Methanobacteriota</taxon>
        <taxon>Stenosarchaea group</taxon>
        <taxon>Halobacteria</taxon>
        <taxon>Halobacteriales</taxon>
        <taxon>Haloarculaceae</taxon>
        <taxon>Halorhabdus</taxon>
    </lineage>
</organism>
<evidence type="ECO:0000256" key="8">
    <source>
        <dbReference type="SAM" id="Phobius"/>
    </source>
</evidence>
<dbReference type="eggNOG" id="arCOG01568">
    <property type="taxonomic scope" value="Archaea"/>
</dbReference>
<dbReference type="Proteomes" id="UP000002071">
    <property type="component" value="Chromosome"/>
</dbReference>
<dbReference type="RefSeq" id="WP_015790560.1">
    <property type="nucleotide sequence ID" value="NC_013158.1"/>
</dbReference>
<evidence type="ECO:0000256" key="2">
    <source>
        <dbReference type="ARBA" id="ARBA00008017"/>
    </source>
</evidence>
<feature type="transmembrane region" description="Helical" evidence="8">
    <location>
        <begin position="136"/>
        <end position="157"/>
    </location>
</feature>
<keyword evidence="4 8" id="KW-0812">Transmembrane</keyword>
<dbReference type="InterPro" id="IPR049278">
    <property type="entry name" value="MS_channel_C"/>
</dbReference>
<feature type="domain" description="Mechanosensitive ion channel MscS" evidence="9">
    <location>
        <begin position="179"/>
        <end position="245"/>
    </location>
</feature>
<dbReference type="PANTHER" id="PTHR30221:SF1">
    <property type="entry name" value="SMALL-CONDUCTANCE MECHANOSENSITIVE CHANNEL"/>
    <property type="match status" value="1"/>
</dbReference>
<comment type="similarity">
    <text evidence="2">Belongs to the MscS (TC 1.A.23) family.</text>
</comment>
<evidence type="ECO:0000313" key="11">
    <source>
        <dbReference type="EMBL" id="ACV12998.1"/>
    </source>
</evidence>
<evidence type="ECO:0000256" key="1">
    <source>
        <dbReference type="ARBA" id="ARBA00004651"/>
    </source>
</evidence>
<dbReference type="SUPFAM" id="SSF82689">
    <property type="entry name" value="Mechanosensitive channel protein MscS (YggB), C-terminal domain"/>
    <property type="match status" value="1"/>
</dbReference>
<dbReference type="Gene3D" id="1.10.287.1260">
    <property type="match status" value="1"/>
</dbReference>
<dbReference type="Pfam" id="PF21082">
    <property type="entry name" value="MS_channel_3rd"/>
    <property type="match status" value="1"/>
</dbReference>
<dbReference type="InterPro" id="IPR023408">
    <property type="entry name" value="MscS_beta-dom_sf"/>
</dbReference>
<reference evidence="11 12" key="1">
    <citation type="journal article" date="2009" name="Stand. Genomic Sci.">
        <title>Complete genome sequence of Halorhabdus utahensis type strain (AX-2).</title>
        <authorList>
            <person name="Anderson I."/>
            <person name="Tindall B.J."/>
            <person name="Pomrenke H."/>
            <person name="Goker M."/>
            <person name="Lapidus A."/>
            <person name="Nolan M."/>
            <person name="Copeland A."/>
            <person name="Glavina Del Rio T."/>
            <person name="Chen F."/>
            <person name="Tice H."/>
            <person name="Cheng J.F."/>
            <person name="Lucas S."/>
            <person name="Chertkov O."/>
            <person name="Bruce D."/>
            <person name="Brettin T."/>
            <person name="Detter J.C."/>
            <person name="Han C."/>
            <person name="Goodwin L."/>
            <person name="Land M."/>
            <person name="Hauser L."/>
            <person name="Chang Y.J."/>
            <person name="Jeffries C.D."/>
            <person name="Pitluck S."/>
            <person name="Pati A."/>
            <person name="Mavromatis K."/>
            <person name="Ivanova N."/>
            <person name="Ovchinnikova G."/>
            <person name="Chen A."/>
            <person name="Palaniappan K."/>
            <person name="Chain P."/>
            <person name="Rohde M."/>
            <person name="Bristow J."/>
            <person name="Eisen J.A."/>
            <person name="Markowitz V."/>
            <person name="Hugenholtz P."/>
            <person name="Kyrpides N.C."/>
            <person name="Klenk H.P."/>
        </authorList>
    </citation>
    <scope>NUCLEOTIDE SEQUENCE [LARGE SCALE GENOMIC DNA]</scope>
    <source>
        <strain evidence="12">DSM 12940 / JCM 11049 / AX-2</strain>
    </source>
</reference>
<dbReference type="InterPro" id="IPR010920">
    <property type="entry name" value="LSM_dom_sf"/>
</dbReference>
<dbReference type="HOGENOM" id="CLU_037945_0_1_2"/>
<dbReference type="GeneID" id="8385145"/>
<feature type="compositionally biased region" description="Acidic residues" evidence="7">
    <location>
        <begin position="357"/>
        <end position="366"/>
    </location>
</feature>
<evidence type="ECO:0000256" key="4">
    <source>
        <dbReference type="ARBA" id="ARBA00022692"/>
    </source>
</evidence>
<dbReference type="EMBL" id="CP001687">
    <property type="protein sequence ID" value="ACV12998.1"/>
    <property type="molecule type" value="Genomic_DNA"/>
</dbReference>
<name>C7NQI1_HALUD</name>
<evidence type="ECO:0000256" key="3">
    <source>
        <dbReference type="ARBA" id="ARBA00022475"/>
    </source>
</evidence>
<keyword evidence="12" id="KW-1185">Reference proteome</keyword>
<dbReference type="Pfam" id="PF00924">
    <property type="entry name" value="MS_channel_2nd"/>
    <property type="match status" value="1"/>
</dbReference>
<evidence type="ECO:0000313" key="12">
    <source>
        <dbReference type="Proteomes" id="UP000002071"/>
    </source>
</evidence>